<proteinExistence type="predicted"/>
<sequence length="77" mass="8045">MKTTNVSLFIVLIIVSTFVSITLAQFGRGFGNMGGFGFGGRGFNRFGGMGMGMGRFGGPFGGGGFRRGFGNRLGFFG</sequence>
<keyword evidence="3" id="KW-1185">Reference proteome</keyword>
<evidence type="ECO:0000313" key="2">
    <source>
        <dbReference type="EMBL" id="KAH9528151.1"/>
    </source>
</evidence>
<dbReference type="AlphaFoldDB" id="A0A922IAW0"/>
<keyword evidence="1" id="KW-1133">Transmembrane helix</keyword>
<reference evidence="2" key="2">
    <citation type="journal article" date="2022" name="Res Sq">
        <title>Comparative Genomics Reveals Insights into the Divergent Evolution of Astigmatic Mites and Household Pest Adaptations.</title>
        <authorList>
            <person name="Xiong Q."/>
            <person name="Wan A.T.-Y."/>
            <person name="Liu X.-Y."/>
            <person name="Fung C.S.-H."/>
            <person name="Xiao X."/>
            <person name="Malainual N."/>
            <person name="Hou J."/>
            <person name="Wang L."/>
            <person name="Wang M."/>
            <person name="Yang K."/>
            <person name="Cui Y."/>
            <person name="Leung E."/>
            <person name="Nong W."/>
            <person name="Shin S.-K."/>
            <person name="Au S."/>
            <person name="Jeong K.Y."/>
            <person name="Chew F.T."/>
            <person name="Hui J."/>
            <person name="Leung T.F."/>
            <person name="Tungtrongchitr A."/>
            <person name="Zhong N."/>
            <person name="Liu Z."/>
            <person name="Tsui S."/>
        </authorList>
    </citation>
    <scope>NUCLEOTIDE SEQUENCE</scope>
    <source>
        <strain evidence="2">Derf</strain>
        <tissue evidence="2">Whole organism</tissue>
    </source>
</reference>
<name>A0A922IAW0_DERFA</name>
<keyword evidence="1" id="KW-0812">Transmembrane</keyword>
<gene>
    <name evidence="2" type="ORF">DERF_002120</name>
</gene>
<comment type="caution">
    <text evidence="2">The sequence shown here is derived from an EMBL/GenBank/DDBJ whole genome shotgun (WGS) entry which is preliminary data.</text>
</comment>
<keyword evidence="1" id="KW-0472">Membrane</keyword>
<dbReference type="Proteomes" id="UP000790347">
    <property type="component" value="Unassembled WGS sequence"/>
</dbReference>
<protein>
    <submittedName>
        <fullName evidence="2">Uncharacterized protein</fullName>
    </submittedName>
</protein>
<evidence type="ECO:0000256" key="1">
    <source>
        <dbReference type="SAM" id="Phobius"/>
    </source>
</evidence>
<feature type="transmembrane region" description="Helical" evidence="1">
    <location>
        <begin position="6"/>
        <end position="26"/>
    </location>
</feature>
<dbReference type="EMBL" id="ASGP02000001">
    <property type="protein sequence ID" value="KAH9528151.1"/>
    <property type="molecule type" value="Genomic_DNA"/>
</dbReference>
<accession>A0A922IAW0</accession>
<reference evidence="2" key="1">
    <citation type="submission" date="2013-05" db="EMBL/GenBank/DDBJ databases">
        <authorList>
            <person name="Yim A.K.Y."/>
            <person name="Chan T.F."/>
            <person name="Ji K.M."/>
            <person name="Liu X.Y."/>
            <person name="Zhou J.W."/>
            <person name="Li R.Q."/>
            <person name="Yang K.Y."/>
            <person name="Li J."/>
            <person name="Li M."/>
            <person name="Law P.T.W."/>
            <person name="Wu Y.L."/>
            <person name="Cai Z.L."/>
            <person name="Qin H."/>
            <person name="Bao Y."/>
            <person name="Leung R.K.K."/>
            <person name="Ng P.K.S."/>
            <person name="Zou J."/>
            <person name="Zhong X.J."/>
            <person name="Ran P.X."/>
            <person name="Zhong N.S."/>
            <person name="Liu Z.G."/>
            <person name="Tsui S.K.W."/>
        </authorList>
    </citation>
    <scope>NUCLEOTIDE SEQUENCE</scope>
    <source>
        <strain evidence="2">Derf</strain>
        <tissue evidence="2">Whole organism</tissue>
    </source>
</reference>
<organism evidence="2 3">
    <name type="scientific">Dermatophagoides farinae</name>
    <name type="common">American house dust mite</name>
    <dbReference type="NCBI Taxonomy" id="6954"/>
    <lineage>
        <taxon>Eukaryota</taxon>
        <taxon>Metazoa</taxon>
        <taxon>Ecdysozoa</taxon>
        <taxon>Arthropoda</taxon>
        <taxon>Chelicerata</taxon>
        <taxon>Arachnida</taxon>
        <taxon>Acari</taxon>
        <taxon>Acariformes</taxon>
        <taxon>Sarcoptiformes</taxon>
        <taxon>Astigmata</taxon>
        <taxon>Psoroptidia</taxon>
        <taxon>Analgoidea</taxon>
        <taxon>Pyroglyphidae</taxon>
        <taxon>Dermatophagoidinae</taxon>
        <taxon>Dermatophagoides</taxon>
    </lineage>
</organism>
<evidence type="ECO:0000313" key="3">
    <source>
        <dbReference type="Proteomes" id="UP000790347"/>
    </source>
</evidence>